<keyword evidence="5 10" id="KW-1133">Transmembrane helix</keyword>
<evidence type="ECO:0000256" key="7">
    <source>
        <dbReference type="ARBA" id="ARBA00023136"/>
    </source>
</evidence>
<feature type="transmembrane region" description="Helical" evidence="10">
    <location>
        <begin position="7"/>
        <end position="31"/>
    </location>
</feature>
<dbReference type="EMBL" id="FN869859">
    <property type="protein sequence ID" value="CCC82050.1"/>
    <property type="molecule type" value="Genomic_DNA"/>
</dbReference>
<dbReference type="STRING" id="768679.TTX_1418"/>
<keyword evidence="7 10" id="KW-0472">Membrane</keyword>
<evidence type="ECO:0000256" key="9">
    <source>
        <dbReference type="ARBA" id="ARBA00023284"/>
    </source>
</evidence>
<sequence length="114" mass="12490">MGRGAWLALLLAFSVGGLISSCLVLYMWYILGHMPPGCYLPETILPGVTVDCVKVLSSPYAHVGPVPLDGLAAVWFSANIALVLLYFASLSRRILATLYYWRILGLAILPYWST</sequence>
<evidence type="ECO:0000313" key="12">
    <source>
        <dbReference type="EMBL" id="CCC82050.1"/>
    </source>
</evidence>
<evidence type="ECO:0000256" key="2">
    <source>
        <dbReference type="ARBA" id="ARBA00006214"/>
    </source>
</evidence>
<dbReference type="Pfam" id="PF07884">
    <property type="entry name" value="VKOR"/>
    <property type="match status" value="1"/>
</dbReference>
<dbReference type="PROSITE" id="PS51257">
    <property type="entry name" value="PROKAR_LIPOPROTEIN"/>
    <property type="match status" value="1"/>
</dbReference>
<accession>G4RKF5</accession>
<evidence type="ECO:0000256" key="1">
    <source>
        <dbReference type="ARBA" id="ARBA00004141"/>
    </source>
</evidence>
<dbReference type="PaxDb" id="768679-TTX_1418"/>
<evidence type="ECO:0000313" key="13">
    <source>
        <dbReference type="Proteomes" id="UP000002654"/>
    </source>
</evidence>
<feature type="transmembrane region" description="Helical" evidence="10">
    <location>
        <begin position="70"/>
        <end position="87"/>
    </location>
</feature>
<protein>
    <recommendedName>
        <fullName evidence="11">Vitamin K epoxide reductase domain-containing protein</fullName>
    </recommendedName>
</protein>
<dbReference type="PATRIC" id="fig|768679.9.peg.1438"/>
<comment type="similarity">
    <text evidence="2">Belongs to the VKOR family.</text>
</comment>
<keyword evidence="3 10" id="KW-0812">Transmembrane</keyword>
<dbReference type="KEGG" id="ttn:TTX_1418"/>
<dbReference type="Proteomes" id="UP000002654">
    <property type="component" value="Chromosome"/>
</dbReference>
<dbReference type="GO" id="GO:0048038">
    <property type="term" value="F:quinone binding"/>
    <property type="evidence" value="ECO:0007669"/>
    <property type="project" value="UniProtKB-KW"/>
</dbReference>
<gene>
    <name evidence="12" type="ordered locus">TTX_1418</name>
</gene>
<feature type="domain" description="Vitamin K epoxide reductase" evidence="11">
    <location>
        <begin position="9"/>
        <end position="111"/>
    </location>
</feature>
<evidence type="ECO:0000256" key="5">
    <source>
        <dbReference type="ARBA" id="ARBA00022989"/>
    </source>
</evidence>
<dbReference type="InterPro" id="IPR038354">
    <property type="entry name" value="VKOR_sf"/>
</dbReference>
<comment type="subcellular location">
    <subcellularLocation>
        <location evidence="1">Membrane</location>
        <topology evidence="1">Multi-pass membrane protein</topology>
    </subcellularLocation>
</comment>
<name>G4RKF5_THETK</name>
<dbReference type="AlphaFoldDB" id="G4RKF5"/>
<dbReference type="GO" id="GO:0016020">
    <property type="term" value="C:membrane"/>
    <property type="evidence" value="ECO:0007669"/>
    <property type="project" value="UniProtKB-SubCell"/>
</dbReference>
<evidence type="ECO:0000256" key="3">
    <source>
        <dbReference type="ARBA" id="ARBA00022692"/>
    </source>
</evidence>
<keyword evidence="6" id="KW-0560">Oxidoreductase</keyword>
<keyword evidence="8" id="KW-1015">Disulfide bond</keyword>
<organism evidence="12 13">
    <name type="scientific">Thermoproteus tenax (strain ATCC 35583 / DSM 2078 / JCM 9277 / NBRC 100435 / Kra 1)</name>
    <dbReference type="NCBI Taxonomy" id="768679"/>
    <lineage>
        <taxon>Archaea</taxon>
        <taxon>Thermoproteota</taxon>
        <taxon>Thermoprotei</taxon>
        <taxon>Thermoproteales</taxon>
        <taxon>Thermoproteaceae</taxon>
        <taxon>Thermoproteus</taxon>
    </lineage>
</organism>
<evidence type="ECO:0000256" key="10">
    <source>
        <dbReference type="SAM" id="Phobius"/>
    </source>
</evidence>
<dbReference type="eggNOG" id="arCOG03749">
    <property type="taxonomic scope" value="Archaea"/>
</dbReference>
<keyword evidence="4" id="KW-0874">Quinone</keyword>
<keyword evidence="13" id="KW-1185">Reference proteome</keyword>
<evidence type="ECO:0000256" key="4">
    <source>
        <dbReference type="ARBA" id="ARBA00022719"/>
    </source>
</evidence>
<evidence type="ECO:0000256" key="8">
    <source>
        <dbReference type="ARBA" id="ARBA00023157"/>
    </source>
</evidence>
<keyword evidence="9" id="KW-0676">Redox-active center</keyword>
<dbReference type="HOGENOM" id="CLU_141437_0_0_2"/>
<proteinExistence type="inferred from homology"/>
<evidence type="ECO:0000259" key="11">
    <source>
        <dbReference type="Pfam" id="PF07884"/>
    </source>
</evidence>
<dbReference type="InterPro" id="IPR012932">
    <property type="entry name" value="VKOR"/>
</dbReference>
<evidence type="ECO:0000256" key="6">
    <source>
        <dbReference type="ARBA" id="ARBA00023002"/>
    </source>
</evidence>
<dbReference type="GO" id="GO:0016491">
    <property type="term" value="F:oxidoreductase activity"/>
    <property type="evidence" value="ECO:0007669"/>
    <property type="project" value="UniProtKB-KW"/>
</dbReference>
<dbReference type="Gene3D" id="1.20.1440.130">
    <property type="entry name" value="VKOR domain"/>
    <property type="match status" value="1"/>
</dbReference>
<reference evidence="12 13" key="1">
    <citation type="journal article" date="2011" name="PLoS ONE">
        <title>The complete genome sequence of Thermoproteus tenax: a physiologically versatile member of the Crenarchaeota.</title>
        <authorList>
            <person name="Siebers B."/>
            <person name="Zaparty M."/>
            <person name="Raddatz G."/>
            <person name="Tjaden B."/>
            <person name="Albers S.V."/>
            <person name="Bell S.D."/>
            <person name="Blombach F."/>
            <person name="Kletzin A."/>
            <person name="Kyrpides N."/>
            <person name="Lanz C."/>
            <person name="Plagens A."/>
            <person name="Rampp M."/>
            <person name="Rosinus A."/>
            <person name="von Jan M."/>
            <person name="Makarova K.S."/>
            <person name="Klenk H.P."/>
            <person name="Schuster S.C."/>
            <person name="Hensel R."/>
        </authorList>
    </citation>
    <scope>NUCLEOTIDE SEQUENCE [LARGE SCALE GENOMIC DNA]</scope>
    <source>
        <strain evidence="13">ATCC 35583 / DSM 2078 / JCM 9277 / NBRC 100435 / Kra 1</strain>
    </source>
</reference>